<organism evidence="1">
    <name type="scientific">marine sediment metagenome</name>
    <dbReference type="NCBI Taxonomy" id="412755"/>
    <lineage>
        <taxon>unclassified sequences</taxon>
        <taxon>metagenomes</taxon>
        <taxon>ecological metagenomes</taxon>
    </lineage>
</organism>
<feature type="non-terminal residue" evidence="1">
    <location>
        <position position="225"/>
    </location>
</feature>
<gene>
    <name evidence="1" type="ORF">S12H4_41503</name>
</gene>
<accession>X1TP22</accession>
<dbReference type="EMBL" id="BARW01025297">
    <property type="protein sequence ID" value="GAJ07063.1"/>
    <property type="molecule type" value="Genomic_DNA"/>
</dbReference>
<proteinExistence type="predicted"/>
<sequence length="225" mass="25866">MKIKSIHILLAIIIIIGGGILLASELDLYNTTRVKSPRKTAEGIYDVVDMRGSHTLEEIEKYYQLSASSVIEAFGLRPDTNPNLFQLKDMKEIFTPVELEEGEYIVETDTVKVFTSLYLKIPYVSDETFYLPEKTVNYLIENDKLTGEEKEYWQGHTFKLEYLDSKYLTASEFSKIVVEEAEGLIVTGRTTIQELLDYGITEEKFEEVTGFKIPDKKLVSFRDFI</sequence>
<protein>
    <submittedName>
        <fullName evidence="1">Uncharacterized protein</fullName>
    </submittedName>
</protein>
<reference evidence="1" key="1">
    <citation type="journal article" date="2014" name="Front. Microbiol.">
        <title>High frequency of phylogenetically diverse reductive dehalogenase-homologous genes in deep subseafloor sedimentary metagenomes.</title>
        <authorList>
            <person name="Kawai M."/>
            <person name="Futagami T."/>
            <person name="Toyoda A."/>
            <person name="Takaki Y."/>
            <person name="Nishi S."/>
            <person name="Hori S."/>
            <person name="Arai W."/>
            <person name="Tsubouchi T."/>
            <person name="Morono Y."/>
            <person name="Uchiyama I."/>
            <person name="Ito T."/>
            <person name="Fujiyama A."/>
            <person name="Inagaki F."/>
            <person name="Takami H."/>
        </authorList>
    </citation>
    <scope>NUCLEOTIDE SEQUENCE</scope>
    <source>
        <strain evidence="1">Expedition CK06-06</strain>
    </source>
</reference>
<dbReference type="AlphaFoldDB" id="X1TP22"/>
<comment type="caution">
    <text evidence="1">The sequence shown here is derived from an EMBL/GenBank/DDBJ whole genome shotgun (WGS) entry which is preliminary data.</text>
</comment>
<name>X1TP22_9ZZZZ</name>
<evidence type="ECO:0000313" key="1">
    <source>
        <dbReference type="EMBL" id="GAJ07063.1"/>
    </source>
</evidence>